<evidence type="ECO:0000313" key="10">
    <source>
        <dbReference type="EMBL" id="MST96624.1"/>
    </source>
</evidence>
<dbReference type="EMBL" id="VUNS01000004">
    <property type="protein sequence ID" value="MST96624.1"/>
    <property type="molecule type" value="Genomic_DNA"/>
</dbReference>
<dbReference type="GO" id="GO:0004830">
    <property type="term" value="F:tryptophan-tRNA ligase activity"/>
    <property type="evidence" value="ECO:0007669"/>
    <property type="project" value="UniProtKB-UniRule"/>
</dbReference>
<keyword evidence="4 8" id="KW-0067">ATP-binding</keyword>
<evidence type="ECO:0000256" key="9">
    <source>
        <dbReference type="RuleBase" id="RU363036"/>
    </source>
</evidence>
<comment type="similarity">
    <text evidence="1 8 9">Belongs to the class-I aminoacyl-tRNA synthetase family.</text>
</comment>
<feature type="binding site" evidence="8">
    <location>
        <begin position="16"/>
        <end position="17"/>
    </location>
    <ligand>
        <name>ATP</name>
        <dbReference type="ChEBI" id="CHEBI:30616"/>
    </ligand>
</feature>
<dbReference type="Pfam" id="PF00579">
    <property type="entry name" value="tRNA-synt_1b"/>
    <property type="match status" value="1"/>
</dbReference>
<dbReference type="SUPFAM" id="SSF52374">
    <property type="entry name" value="Nucleotidylyl transferase"/>
    <property type="match status" value="1"/>
</dbReference>
<dbReference type="NCBIfam" id="TIGR00233">
    <property type="entry name" value="trpS"/>
    <property type="match status" value="1"/>
</dbReference>
<evidence type="ECO:0000256" key="2">
    <source>
        <dbReference type="ARBA" id="ARBA00022598"/>
    </source>
</evidence>
<dbReference type="GO" id="GO:0005524">
    <property type="term" value="F:ATP binding"/>
    <property type="evidence" value="ECO:0007669"/>
    <property type="project" value="UniProtKB-UniRule"/>
</dbReference>
<dbReference type="InterPro" id="IPR014729">
    <property type="entry name" value="Rossmann-like_a/b/a_fold"/>
</dbReference>
<comment type="subunit">
    <text evidence="8">Homodimer.</text>
</comment>
<feature type="binding site" evidence="8">
    <location>
        <begin position="190"/>
        <end position="194"/>
    </location>
    <ligand>
        <name>ATP</name>
        <dbReference type="ChEBI" id="CHEBI:30616"/>
    </ligand>
</feature>
<dbReference type="GO" id="GO:0006436">
    <property type="term" value="P:tryptophanyl-tRNA aminoacylation"/>
    <property type="evidence" value="ECO:0007669"/>
    <property type="project" value="UniProtKB-UniRule"/>
</dbReference>
<dbReference type="Proteomes" id="UP000435649">
    <property type="component" value="Unassembled WGS sequence"/>
</dbReference>
<dbReference type="PANTHER" id="PTHR43766:SF1">
    <property type="entry name" value="TRYPTOPHAN--TRNA LIGASE, MITOCHONDRIAL"/>
    <property type="match status" value="1"/>
</dbReference>
<evidence type="ECO:0000256" key="5">
    <source>
        <dbReference type="ARBA" id="ARBA00022917"/>
    </source>
</evidence>
<evidence type="ECO:0000256" key="1">
    <source>
        <dbReference type="ARBA" id="ARBA00005594"/>
    </source>
</evidence>
<dbReference type="RefSeq" id="WP_106054437.1">
    <property type="nucleotide sequence ID" value="NZ_CALXOB010000057.1"/>
</dbReference>
<accession>A0A844G0X3</accession>
<dbReference type="InterPro" id="IPR001412">
    <property type="entry name" value="aa-tRNA-synth_I_CS"/>
</dbReference>
<evidence type="ECO:0000256" key="7">
    <source>
        <dbReference type="ARBA" id="ARBA00049929"/>
    </source>
</evidence>
<evidence type="ECO:0000256" key="8">
    <source>
        <dbReference type="HAMAP-Rule" id="MF_00140"/>
    </source>
</evidence>
<comment type="catalytic activity">
    <reaction evidence="7 8">
        <text>tRNA(Trp) + L-tryptophan + ATP = L-tryptophyl-tRNA(Trp) + AMP + diphosphate + H(+)</text>
        <dbReference type="Rhea" id="RHEA:24080"/>
        <dbReference type="Rhea" id="RHEA-COMP:9671"/>
        <dbReference type="Rhea" id="RHEA-COMP:9705"/>
        <dbReference type="ChEBI" id="CHEBI:15378"/>
        <dbReference type="ChEBI" id="CHEBI:30616"/>
        <dbReference type="ChEBI" id="CHEBI:33019"/>
        <dbReference type="ChEBI" id="CHEBI:57912"/>
        <dbReference type="ChEBI" id="CHEBI:78442"/>
        <dbReference type="ChEBI" id="CHEBI:78535"/>
        <dbReference type="ChEBI" id="CHEBI:456215"/>
        <dbReference type="EC" id="6.1.1.2"/>
    </reaction>
</comment>
<dbReference type="HAMAP" id="MF_00140_B">
    <property type="entry name" value="Trp_tRNA_synth_B"/>
    <property type="match status" value="1"/>
</dbReference>
<dbReference type="InterPro" id="IPR024109">
    <property type="entry name" value="Trp-tRNA-ligase_bac-type"/>
</dbReference>
<comment type="function">
    <text evidence="8">Catalyzes the attachment of tryptophan to tRNA(Trp).</text>
</comment>
<keyword evidence="5 8" id="KW-0648">Protein biosynthesis</keyword>
<dbReference type="CDD" id="cd00806">
    <property type="entry name" value="TrpRS_core"/>
    <property type="match status" value="1"/>
</dbReference>
<keyword evidence="8" id="KW-0963">Cytoplasm</keyword>
<dbReference type="Gene3D" id="3.40.50.620">
    <property type="entry name" value="HUPs"/>
    <property type="match status" value="1"/>
</dbReference>
<dbReference type="AlphaFoldDB" id="A0A844G0X3"/>
<evidence type="ECO:0000256" key="6">
    <source>
        <dbReference type="ARBA" id="ARBA00023146"/>
    </source>
</evidence>
<evidence type="ECO:0000313" key="11">
    <source>
        <dbReference type="Proteomes" id="UP000435649"/>
    </source>
</evidence>
<dbReference type="InterPro" id="IPR050203">
    <property type="entry name" value="Trp-tRNA_synthetase"/>
</dbReference>
<feature type="binding site" evidence="8">
    <location>
        <position position="132"/>
    </location>
    <ligand>
        <name>L-tryptophan</name>
        <dbReference type="ChEBI" id="CHEBI:57912"/>
    </ligand>
</feature>
<dbReference type="PROSITE" id="PS00178">
    <property type="entry name" value="AA_TRNA_LIGASE_I"/>
    <property type="match status" value="1"/>
</dbReference>
<proteinExistence type="inferred from homology"/>
<keyword evidence="6 8" id="KW-0030">Aminoacyl-tRNA synthetase</keyword>
<dbReference type="PANTHER" id="PTHR43766">
    <property type="entry name" value="TRYPTOPHAN--TRNA LIGASE, MITOCHONDRIAL"/>
    <property type="match status" value="1"/>
</dbReference>
<organism evidence="10 11">
    <name type="scientific">Victivallis lenta</name>
    <dbReference type="NCBI Taxonomy" id="2606640"/>
    <lineage>
        <taxon>Bacteria</taxon>
        <taxon>Pseudomonadati</taxon>
        <taxon>Lentisphaerota</taxon>
        <taxon>Lentisphaeria</taxon>
        <taxon>Victivallales</taxon>
        <taxon>Victivallaceae</taxon>
        <taxon>Victivallis</taxon>
    </lineage>
</organism>
<keyword evidence="3 8" id="KW-0547">Nucleotide-binding</keyword>
<dbReference type="InterPro" id="IPR002306">
    <property type="entry name" value="Trp-tRNA-ligase"/>
</dbReference>
<comment type="caution">
    <text evidence="10">The sequence shown here is derived from an EMBL/GenBank/DDBJ whole genome shotgun (WGS) entry which is preliminary data.</text>
</comment>
<evidence type="ECO:0000256" key="3">
    <source>
        <dbReference type="ARBA" id="ARBA00022741"/>
    </source>
</evidence>
<dbReference type="InterPro" id="IPR002305">
    <property type="entry name" value="aa-tRNA-synth_Ic"/>
</dbReference>
<sequence length="321" mass="36473">MRILTGIQPSGTPHIGNYFGAMRQIINIQEKGETFVFLADYHSLTTSPEPEQLRKNVFELALNFLSCGVNTEKNTVLFRQSDVPEVCELTWILNNVTPVGLLERAHSYKDKIAKGFAPNNGLFSYPVLMASDILLYQSNLVPVGKDQKQHLEITRDIAIKFNNQYGDVFTIPEELIPEEVAIVPGTDGQKMSKSYNNTIPIFGKEKEIRKAIMNVVTDCKQLEEPKDPENCNVVALYKLVATPEELEEMKAKYRAGGYGYGHAKLALFDKLWAYFEPMRKRRAELERNPDFVWEVLRNGAEKARIEARKTMAKVREAVGLR</sequence>
<name>A0A844G0X3_9BACT</name>
<keyword evidence="11" id="KW-1185">Reference proteome</keyword>
<dbReference type="Gene3D" id="1.10.240.10">
    <property type="entry name" value="Tyrosyl-Transfer RNA Synthetase"/>
    <property type="match status" value="1"/>
</dbReference>
<feature type="binding site" evidence="8">
    <location>
        <begin position="144"/>
        <end position="146"/>
    </location>
    <ligand>
        <name>ATP</name>
        <dbReference type="ChEBI" id="CHEBI:30616"/>
    </ligand>
</feature>
<evidence type="ECO:0000256" key="4">
    <source>
        <dbReference type="ARBA" id="ARBA00022840"/>
    </source>
</evidence>
<dbReference type="EC" id="6.1.1.2" evidence="8"/>
<reference evidence="10 11" key="1">
    <citation type="submission" date="2019-08" db="EMBL/GenBank/DDBJ databases">
        <title>In-depth cultivation of the pig gut microbiome towards novel bacterial diversity and tailored functional studies.</title>
        <authorList>
            <person name="Wylensek D."/>
            <person name="Hitch T.C.A."/>
            <person name="Clavel T."/>
        </authorList>
    </citation>
    <scope>NUCLEOTIDE SEQUENCE [LARGE SCALE GENOMIC DNA]</scope>
    <source>
        <strain evidence="10 11">BBE-744-WT-12</strain>
    </source>
</reference>
<comment type="subcellular location">
    <subcellularLocation>
        <location evidence="8">Cytoplasm</location>
    </subcellularLocation>
</comment>
<dbReference type="GO" id="GO:0005829">
    <property type="term" value="C:cytosol"/>
    <property type="evidence" value="ECO:0007669"/>
    <property type="project" value="TreeGrafter"/>
</dbReference>
<dbReference type="FunFam" id="1.10.240.10:FF:000005">
    <property type="entry name" value="Tryptophan--tRNA ligase"/>
    <property type="match status" value="1"/>
</dbReference>
<keyword evidence="2 8" id="KW-0436">Ligase</keyword>
<gene>
    <name evidence="8 10" type="primary">trpS</name>
    <name evidence="10" type="ORF">FYJ85_06135</name>
</gene>
<feature type="binding site" evidence="8">
    <location>
        <position position="183"/>
    </location>
    <ligand>
        <name>ATP</name>
        <dbReference type="ChEBI" id="CHEBI:30616"/>
    </ligand>
</feature>
<protein>
    <recommendedName>
        <fullName evidence="8">Tryptophan--tRNA ligase</fullName>
        <ecNumber evidence="8">6.1.1.2</ecNumber>
    </recommendedName>
    <alternativeName>
        <fullName evidence="8">Tryptophanyl-tRNA synthetase</fullName>
        <shortName evidence="8">TrpRS</shortName>
    </alternativeName>
</protein>
<feature type="short sequence motif" description="'HIGH' region" evidence="8">
    <location>
        <begin position="9"/>
        <end position="17"/>
    </location>
</feature>
<feature type="short sequence motif" description="'KMSKS' region" evidence="8">
    <location>
        <begin position="190"/>
        <end position="194"/>
    </location>
</feature>
<dbReference type="PRINTS" id="PR01039">
    <property type="entry name" value="TRNASYNTHTRP"/>
</dbReference>
<feature type="binding site" evidence="8">
    <location>
        <begin position="8"/>
        <end position="10"/>
    </location>
    <ligand>
        <name>ATP</name>
        <dbReference type="ChEBI" id="CHEBI:30616"/>
    </ligand>
</feature>